<organism evidence="6 7">
    <name type="scientific">Pelagimonas phthalicica</name>
    <dbReference type="NCBI Taxonomy" id="1037362"/>
    <lineage>
        <taxon>Bacteria</taxon>
        <taxon>Pseudomonadati</taxon>
        <taxon>Pseudomonadota</taxon>
        <taxon>Alphaproteobacteria</taxon>
        <taxon>Rhodobacterales</taxon>
        <taxon>Roseobacteraceae</taxon>
        <taxon>Pelagimonas</taxon>
    </lineage>
</organism>
<dbReference type="GO" id="GO:0003677">
    <property type="term" value="F:DNA binding"/>
    <property type="evidence" value="ECO:0007669"/>
    <property type="project" value="UniProtKB-KW"/>
</dbReference>
<dbReference type="Gene3D" id="1.10.10.10">
    <property type="entry name" value="Winged helix-like DNA-binding domain superfamily/Winged helix DNA-binding domain"/>
    <property type="match status" value="1"/>
</dbReference>
<keyword evidence="2" id="KW-0805">Transcription regulation</keyword>
<comment type="similarity">
    <text evidence="1">Belongs to the LysR transcriptional regulatory family.</text>
</comment>
<evidence type="ECO:0000256" key="4">
    <source>
        <dbReference type="ARBA" id="ARBA00023163"/>
    </source>
</evidence>
<dbReference type="EMBL" id="FXXP01000003">
    <property type="protein sequence ID" value="SMX30072.1"/>
    <property type="molecule type" value="Genomic_DNA"/>
</dbReference>
<keyword evidence="3" id="KW-0238">DNA-binding</keyword>
<dbReference type="AlphaFoldDB" id="A0A238JJH0"/>
<dbReference type="InterPro" id="IPR000847">
    <property type="entry name" value="LysR_HTH_N"/>
</dbReference>
<keyword evidence="7" id="KW-1185">Reference proteome</keyword>
<evidence type="ECO:0000256" key="3">
    <source>
        <dbReference type="ARBA" id="ARBA00023125"/>
    </source>
</evidence>
<sequence length="313" mass="35118">MKLTAIDAIDALMHLEKLDLNLLVAIEALMRRRSVTAAAEELNLTQSAMSGALKRARQHFDDDLFFYDGQSMVSTAFGRVLEQQIPDVVTQLRALARMRATSNLATLNRCFTIIASDYISAVFLSALSKHLEKIAPHVSLSVMPYTREAIRQFKSGVVDFLIGPDFSIEEGYNAEPLLDDHFKCVLWKENEALKTGFTAEDFFASSMIVTNFFLQNGKSHFERWLEGQTANVRVAASLPSFVVLPSYIAGTQNVATIHERLVAHMSWSDELVFVDPPVDIPVLREYLVTNKKHPFDKDAQLLAKEMHQLAGQL</sequence>
<dbReference type="InterPro" id="IPR005119">
    <property type="entry name" value="LysR_subst-bd"/>
</dbReference>
<evidence type="ECO:0000313" key="6">
    <source>
        <dbReference type="EMBL" id="SMX30072.1"/>
    </source>
</evidence>
<reference evidence="7" key="1">
    <citation type="submission" date="2017-05" db="EMBL/GenBank/DDBJ databases">
        <authorList>
            <person name="Rodrigo-Torres L."/>
            <person name="Arahal R. D."/>
            <person name="Lucena T."/>
        </authorList>
    </citation>
    <scope>NUCLEOTIDE SEQUENCE [LARGE SCALE GENOMIC DNA]</scope>
    <source>
        <strain evidence="7">CECT 8649</strain>
    </source>
</reference>
<dbReference type="PANTHER" id="PTHR30118:SF6">
    <property type="entry name" value="HTH-TYPE TRANSCRIPTIONAL REGULATOR LEUO"/>
    <property type="match status" value="1"/>
</dbReference>
<dbReference type="SUPFAM" id="SSF46785">
    <property type="entry name" value="Winged helix' DNA-binding domain"/>
    <property type="match status" value="1"/>
</dbReference>
<feature type="domain" description="HTH lysR-type" evidence="5">
    <location>
        <begin position="18"/>
        <end position="75"/>
    </location>
</feature>
<dbReference type="PANTHER" id="PTHR30118">
    <property type="entry name" value="HTH-TYPE TRANSCRIPTIONAL REGULATOR LEUO-RELATED"/>
    <property type="match status" value="1"/>
</dbReference>
<dbReference type="Pfam" id="PF00126">
    <property type="entry name" value="HTH_1"/>
    <property type="match status" value="1"/>
</dbReference>
<name>A0A238JJH0_9RHOB</name>
<dbReference type="GO" id="GO:0003700">
    <property type="term" value="F:DNA-binding transcription factor activity"/>
    <property type="evidence" value="ECO:0007669"/>
    <property type="project" value="InterPro"/>
</dbReference>
<protein>
    <submittedName>
        <fullName evidence="6">Nodulation protein D 2</fullName>
    </submittedName>
</protein>
<evidence type="ECO:0000256" key="1">
    <source>
        <dbReference type="ARBA" id="ARBA00009437"/>
    </source>
</evidence>
<proteinExistence type="inferred from homology"/>
<dbReference type="InterPro" id="IPR036388">
    <property type="entry name" value="WH-like_DNA-bd_sf"/>
</dbReference>
<dbReference type="Proteomes" id="UP000225972">
    <property type="component" value="Unassembled WGS sequence"/>
</dbReference>
<dbReference type="InterPro" id="IPR050389">
    <property type="entry name" value="LysR-type_TF"/>
</dbReference>
<evidence type="ECO:0000259" key="5">
    <source>
        <dbReference type="PROSITE" id="PS50931"/>
    </source>
</evidence>
<dbReference type="Gene3D" id="3.40.190.10">
    <property type="entry name" value="Periplasmic binding protein-like II"/>
    <property type="match status" value="2"/>
</dbReference>
<dbReference type="InterPro" id="IPR036390">
    <property type="entry name" value="WH_DNA-bd_sf"/>
</dbReference>
<dbReference type="PROSITE" id="PS50931">
    <property type="entry name" value="HTH_LYSR"/>
    <property type="match status" value="1"/>
</dbReference>
<evidence type="ECO:0000313" key="7">
    <source>
        <dbReference type="Proteomes" id="UP000225972"/>
    </source>
</evidence>
<keyword evidence="4" id="KW-0804">Transcription</keyword>
<dbReference type="SUPFAM" id="SSF53850">
    <property type="entry name" value="Periplasmic binding protein-like II"/>
    <property type="match status" value="1"/>
</dbReference>
<dbReference type="RefSeq" id="WP_166652800.1">
    <property type="nucleotide sequence ID" value="NZ_FXXP01000003.1"/>
</dbReference>
<evidence type="ECO:0000256" key="2">
    <source>
        <dbReference type="ARBA" id="ARBA00023015"/>
    </source>
</evidence>
<gene>
    <name evidence="6" type="primary">nodD2_3</name>
    <name evidence="6" type="ORF">TRP8649_04212</name>
</gene>
<accession>A0A238JJH0</accession>
<dbReference type="Pfam" id="PF03466">
    <property type="entry name" value="LysR_substrate"/>
    <property type="match status" value="1"/>
</dbReference>